<evidence type="ECO:0000256" key="2">
    <source>
        <dbReference type="ARBA" id="ARBA00006046"/>
    </source>
</evidence>
<dbReference type="InterPro" id="IPR036188">
    <property type="entry name" value="FAD/NAD-bd_sf"/>
</dbReference>
<dbReference type="PRINTS" id="PR00419">
    <property type="entry name" value="ADXRDTASE"/>
</dbReference>
<dbReference type="PANTHER" id="PTHR43734:SF1">
    <property type="entry name" value="PHYTOENE DESATURASE"/>
    <property type="match status" value="1"/>
</dbReference>
<dbReference type="InterPro" id="IPR002937">
    <property type="entry name" value="Amino_oxidase"/>
</dbReference>
<protein>
    <submittedName>
        <fullName evidence="7">Phytoene desaturase</fullName>
    </submittedName>
</protein>
<organism evidence="7 8">
    <name type="scientific">Mucilaginibacter ginkgonis</name>
    <dbReference type="NCBI Taxonomy" id="2682091"/>
    <lineage>
        <taxon>Bacteria</taxon>
        <taxon>Pseudomonadati</taxon>
        <taxon>Bacteroidota</taxon>
        <taxon>Sphingobacteriia</taxon>
        <taxon>Sphingobacteriales</taxon>
        <taxon>Sphingobacteriaceae</taxon>
        <taxon>Mucilaginibacter</taxon>
    </lineage>
</organism>
<comment type="similarity">
    <text evidence="2 5">Belongs to the carotenoid/retinoid oxidoreductase family.</text>
</comment>
<gene>
    <name evidence="7" type="primary">crtI</name>
    <name evidence="7" type="ORF">GO620_000010</name>
</gene>
<keyword evidence="3 5" id="KW-0125">Carotenoid biosynthesis</keyword>
<keyword evidence="4 5" id="KW-0560">Oxidoreductase</keyword>
<name>A0A6I4HVA3_9SPHI</name>
<evidence type="ECO:0000313" key="8">
    <source>
        <dbReference type="Proteomes" id="UP000429232"/>
    </source>
</evidence>
<proteinExistence type="inferred from homology"/>
<sequence length="498" mass="56051">MDSPLQKHVVIIGAGFAGLSAAAFLGKEGYKVTVLEKNDQPGGRARVWEQDGFKFDMGPSWYWMPDVFEDFFKNFGHSVKDFYHLQRLDPSYRIYFGKDDLINIPADRNTLNDLFDEIEAGSSKKLDKFLKQAEYKYNVGMADYAHRPSKGLKEFFDLKLIKQSQGLHLLTSMRTHIRKFVKHPKLRQLLEFPVLFLGATAKDIPAMYSLMNYADLVLGTWYPQGGMGEIIKAMVAVAEENSVRIIYNAEVKEIVANGGIVSNVITNRGSIAADLVISGADYEHTEQQLLKKKDRRYSPKYWRSRKMSPSCLIFYVGVGKRVDGILHHNLFFDGDHDGHADDIYKAAKWPDEPSFYVCCPSKTDHTVAPPGCTNLFFLMPLAAGIEDTEALRATYFIKMLSRFEALASVSIRDNILVKRSYCVNDFVKDYHAYKGNAYGLANVLSQTAFMKPAIHSKKLRNLLYTGQLTVPGPGVPPAIISGEIAAKEAINYFGNQSK</sequence>
<evidence type="ECO:0000256" key="3">
    <source>
        <dbReference type="ARBA" id="ARBA00022746"/>
    </source>
</evidence>
<dbReference type="NCBIfam" id="TIGR02734">
    <property type="entry name" value="crtI_fam"/>
    <property type="match status" value="1"/>
</dbReference>
<evidence type="ECO:0000256" key="5">
    <source>
        <dbReference type="RuleBase" id="RU362075"/>
    </source>
</evidence>
<dbReference type="Proteomes" id="UP000429232">
    <property type="component" value="Chromosome"/>
</dbReference>
<dbReference type="Pfam" id="PF01593">
    <property type="entry name" value="Amino_oxidase"/>
    <property type="match status" value="1"/>
</dbReference>
<evidence type="ECO:0000256" key="1">
    <source>
        <dbReference type="ARBA" id="ARBA00004829"/>
    </source>
</evidence>
<accession>A0A6I4HVA3</accession>
<dbReference type="EMBL" id="CP066775">
    <property type="protein sequence ID" value="QQL49870.1"/>
    <property type="molecule type" value="Genomic_DNA"/>
</dbReference>
<dbReference type="PANTHER" id="PTHR43734">
    <property type="entry name" value="PHYTOENE DESATURASE"/>
    <property type="match status" value="1"/>
</dbReference>
<dbReference type="Gene3D" id="3.50.50.60">
    <property type="entry name" value="FAD/NAD(P)-binding domain"/>
    <property type="match status" value="2"/>
</dbReference>
<dbReference type="GO" id="GO:0016491">
    <property type="term" value="F:oxidoreductase activity"/>
    <property type="evidence" value="ECO:0007669"/>
    <property type="project" value="UniProtKB-KW"/>
</dbReference>
<dbReference type="AlphaFoldDB" id="A0A6I4HVA3"/>
<reference evidence="7 8" key="1">
    <citation type="submission" date="2020-12" db="EMBL/GenBank/DDBJ databases">
        <title>HMF7856_wgs.fasta genome submission.</title>
        <authorList>
            <person name="Kang H."/>
            <person name="Kim H."/>
            <person name="Joh K."/>
        </authorList>
    </citation>
    <scope>NUCLEOTIDE SEQUENCE [LARGE SCALE GENOMIC DNA]</scope>
    <source>
        <strain evidence="7 8">HMF7856</strain>
    </source>
</reference>
<dbReference type="InterPro" id="IPR014105">
    <property type="entry name" value="Carotenoid/retinoid_OxRdtase"/>
</dbReference>
<dbReference type="KEGG" id="mgik:GO620_000010"/>
<comment type="pathway">
    <text evidence="1 5">Carotenoid biosynthesis.</text>
</comment>
<dbReference type="SUPFAM" id="SSF51905">
    <property type="entry name" value="FAD/NAD(P)-binding domain"/>
    <property type="match status" value="1"/>
</dbReference>
<evidence type="ECO:0000313" key="7">
    <source>
        <dbReference type="EMBL" id="QQL49870.1"/>
    </source>
</evidence>
<feature type="domain" description="Amine oxidase" evidence="6">
    <location>
        <begin position="16"/>
        <end position="489"/>
    </location>
</feature>
<keyword evidence="8" id="KW-1185">Reference proteome</keyword>
<evidence type="ECO:0000259" key="6">
    <source>
        <dbReference type="Pfam" id="PF01593"/>
    </source>
</evidence>
<evidence type="ECO:0000256" key="4">
    <source>
        <dbReference type="ARBA" id="ARBA00023002"/>
    </source>
</evidence>
<dbReference type="GO" id="GO:0016117">
    <property type="term" value="P:carotenoid biosynthetic process"/>
    <property type="evidence" value="ECO:0007669"/>
    <property type="project" value="UniProtKB-KW"/>
</dbReference>
<dbReference type="RefSeq" id="WP_157523421.1">
    <property type="nucleotide sequence ID" value="NZ_CP066775.1"/>
</dbReference>